<dbReference type="NCBIfam" id="NF033734">
    <property type="entry name" value="MFS_ArsJ"/>
    <property type="match status" value="1"/>
</dbReference>
<feature type="transmembrane region" description="Helical" evidence="4">
    <location>
        <begin position="321"/>
        <end position="349"/>
    </location>
</feature>
<evidence type="ECO:0000256" key="1">
    <source>
        <dbReference type="ARBA" id="ARBA00022692"/>
    </source>
</evidence>
<accession>A0A286GJ73</accession>
<feature type="transmembrane region" description="Helical" evidence="4">
    <location>
        <begin position="218"/>
        <end position="244"/>
    </location>
</feature>
<dbReference type="AlphaFoldDB" id="A0A286GJ73"/>
<dbReference type="RefSeq" id="WP_097279323.1">
    <property type="nucleotide sequence ID" value="NZ_OCNJ01000004.1"/>
</dbReference>
<proteinExistence type="predicted"/>
<feature type="transmembrane region" description="Helical" evidence="4">
    <location>
        <begin position="290"/>
        <end position="309"/>
    </location>
</feature>
<feature type="transmembrane region" description="Helical" evidence="4">
    <location>
        <begin position="68"/>
        <end position="89"/>
    </location>
</feature>
<dbReference type="Pfam" id="PF07690">
    <property type="entry name" value="MFS_1"/>
    <property type="match status" value="1"/>
</dbReference>
<protein>
    <submittedName>
        <fullName evidence="5">Major Facilitator Superfamily protein</fullName>
    </submittedName>
</protein>
<evidence type="ECO:0000256" key="3">
    <source>
        <dbReference type="ARBA" id="ARBA00023136"/>
    </source>
</evidence>
<dbReference type="OrthoDB" id="186809at2"/>
<dbReference type="GO" id="GO:0022857">
    <property type="term" value="F:transmembrane transporter activity"/>
    <property type="evidence" value="ECO:0007669"/>
    <property type="project" value="InterPro"/>
</dbReference>
<feature type="transmembrane region" description="Helical" evidence="4">
    <location>
        <begin position="390"/>
        <end position="408"/>
    </location>
</feature>
<dbReference type="PANTHER" id="PTHR23547">
    <property type="entry name" value="MAJOR FACILITATOR SUPERFAMILY DOMAIN, GENERAL SUBSTRATE TRANSPORTER"/>
    <property type="match status" value="1"/>
</dbReference>
<dbReference type="SUPFAM" id="SSF103473">
    <property type="entry name" value="MFS general substrate transporter"/>
    <property type="match status" value="1"/>
</dbReference>
<keyword evidence="3 4" id="KW-0472">Membrane</keyword>
<organism evidence="5 6">
    <name type="scientific">Caenispirillum bisanense</name>
    <dbReference type="NCBI Taxonomy" id="414052"/>
    <lineage>
        <taxon>Bacteria</taxon>
        <taxon>Pseudomonadati</taxon>
        <taxon>Pseudomonadota</taxon>
        <taxon>Alphaproteobacteria</taxon>
        <taxon>Rhodospirillales</taxon>
        <taxon>Novispirillaceae</taxon>
        <taxon>Caenispirillum</taxon>
    </lineage>
</organism>
<feature type="transmembrane region" description="Helical" evidence="4">
    <location>
        <begin position="361"/>
        <end position="384"/>
    </location>
</feature>
<feature type="transmembrane region" description="Helical" evidence="4">
    <location>
        <begin position="177"/>
        <end position="197"/>
    </location>
</feature>
<evidence type="ECO:0000256" key="2">
    <source>
        <dbReference type="ARBA" id="ARBA00022989"/>
    </source>
</evidence>
<dbReference type="EMBL" id="OCNJ01000004">
    <property type="protein sequence ID" value="SOD95550.1"/>
    <property type="molecule type" value="Genomic_DNA"/>
</dbReference>
<feature type="transmembrane region" description="Helical" evidence="4">
    <location>
        <begin position="12"/>
        <end position="31"/>
    </location>
</feature>
<dbReference type="InterPro" id="IPR036259">
    <property type="entry name" value="MFS_trans_sf"/>
</dbReference>
<keyword evidence="1 4" id="KW-0812">Transmembrane</keyword>
<feature type="transmembrane region" description="Helical" evidence="4">
    <location>
        <begin position="154"/>
        <end position="171"/>
    </location>
</feature>
<dbReference type="InterPro" id="IPR047769">
    <property type="entry name" value="MFS_ArsJ"/>
</dbReference>
<sequence length="423" mass="44522">MSADLRSYAGVTAAYWAFTLTDGALRMLVLLHFHRLGFTPVELAFLFLLYEAMGIVTNFFGGWIGARFGLRLTLFSGLAVQIAALLLLSRVSPDWTMALSVAWVMTAQALSGVAKDLTKMSSKSAVKLVVREDAAGGGQSLLFRWVALLTGSKNALKGVGFFLGGFLLSTLGFAPALYAMAAMLAVVLGLCLATLRTELGKAKSKIKGRELFSKTREINLLSLARVFLFASRDVWFVVGVPIFLSSTMGWDFYAVGTFMAVWVIGYGMVQASVPRLLRRTTDAATGARAARVWAAVLAVIPAGIALALSPGVLGLTGADTAVVLIGGLLLFGAVFAVNSAVHSWLIVAYSDADKVALNVGFYYMANAVGRLGGTLLSGVIYQLAGLPATLWASAAMLAVSFLVALALPSTAPGSAVSREEPAG</sequence>
<feature type="transmembrane region" description="Helical" evidence="4">
    <location>
        <begin position="43"/>
        <end position="61"/>
    </location>
</feature>
<evidence type="ECO:0000313" key="6">
    <source>
        <dbReference type="Proteomes" id="UP000219621"/>
    </source>
</evidence>
<feature type="transmembrane region" description="Helical" evidence="4">
    <location>
        <begin position="250"/>
        <end position="269"/>
    </location>
</feature>
<dbReference type="Proteomes" id="UP000219621">
    <property type="component" value="Unassembled WGS sequence"/>
</dbReference>
<evidence type="ECO:0000313" key="5">
    <source>
        <dbReference type="EMBL" id="SOD95550.1"/>
    </source>
</evidence>
<evidence type="ECO:0000256" key="4">
    <source>
        <dbReference type="SAM" id="Phobius"/>
    </source>
</evidence>
<keyword evidence="6" id="KW-1185">Reference proteome</keyword>
<name>A0A286GJ73_9PROT</name>
<dbReference type="Gene3D" id="1.20.1250.20">
    <property type="entry name" value="MFS general substrate transporter like domains"/>
    <property type="match status" value="1"/>
</dbReference>
<keyword evidence="2 4" id="KW-1133">Transmembrane helix</keyword>
<dbReference type="PANTHER" id="PTHR23547:SF1">
    <property type="entry name" value="MAJOR FACILITATOR SUPERFAMILY MFS_1"/>
    <property type="match status" value="1"/>
</dbReference>
<reference evidence="5 6" key="1">
    <citation type="submission" date="2017-09" db="EMBL/GenBank/DDBJ databases">
        <authorList>
            <person name="Ehlers B."/>
            <person name="Leendertz F.H."/>
        </authorList>
    </citation>
    <scope>NUCLEOTIDE SEQUENCE [LARGE SCALE GENOMIC DNA]</scope>
    <source>
        <strain evidence="5 6">USBA 140</strain>
    </source>
</reference>
<feature type="transmembrane region" description="Helical" evidence="4">
    <location>
        <begin position="95"/>
        <end position="114"/>
    </location>
</feature>
<gene>
    <name evidence="5" type="ORF">SAMN05421508_104378</name>
</gene>
<dbReference type="InterPro" id="IPR011701">
    <property type="entry name" value="MFS"/>
</dbReference>